<evidence type="ECO:0000256" key="1">
    <source>
        <dbReference type="SAM" id="SignalP"/>
    </source>
</evidence>
<dbReference type="InterPro" id="IPR036582">
    <property type="entry name" value="Mao_N_sf"/>
</dbReference>
<name>A0ABU6PLV5_9BACL</name>
<comment type="caution">
    <text evidence="3">The sequence shown here is derived from an EMBL/GenBank/DDBJ whole genome shotgun (WGS) entry which is preliminary data.</text>
</comment>
<dbReference type="EMBL" id="JARTLD010000002">
    <property type="protein sequence ID" value="MED5015856.1"/>
    <property type="molecule type" value="Genomic_DNA"/>
</dbReference>
<evidence type="ECO:0000313" key="3">
    <source>
        <dbReference type="EMBL" id="MED5015856.1"/>
    </source>
</evidence>
<dbReference type="SUPFAM" id="SSF55383">
    <property type="entry name" value="Copper amine oxidase, domain N"/>
    <property type="match status" value="1"/>
</dbReference>
<dbReference type="Pfam" id="PF07833">
    <property type="entry name" value="Cu_amine_oxidN1"/>
    <property type="match status" value="1"/>
</dbReference>
<gene>
    <name evidence="3" type="ORF">P9847_00885</name>
</gene>
<dbReference type="Proteomes" id="UP001343257">
    <property type="component" value="Unassembled WGS sequence"/>
</dbReference>
<dbReference type="InterPro" id="IPR012854">
    <property type="entry name" value="Cu_amine_oxidase-like_N"/>
</dbReference>
<feature type="domain" description="Copper amine oxidase-like N-terminal" evidence="2">
    <location>
        <begin position="50"/>
        <end position="146"/>
    </location>
</feature>
<evidence type="ECO:0000313" key="4">
    <source>
        <dbReference type="Proteomes" id="UP001343257"/>
    </source>
</evidence>
<evidence type="ECO:0000259" key="2">
    <source>
        <dbReference type="Pfam" id="PF07833"/>
    </source>
</evidence>
<feature type="signal peptide" evidence="1">
    <location>
        <begin position="1"/>
        <end position="29"/>
    </location>
</feature>
<keyword evidence="4" id="KW-1185">Reference proteome</keyword>
<reference evidence="3 4" key="1">
    <citation type="submission" date="2023-03" db="EMBL/GenBank/DDBJ databases">
        <title>Bacillus Genome Sequencing.</title>
        <authorList>
            <person name="Dunlap C."/>
        </authorList>
    </citation>
    <scope>NUCLEOTIDE SEQUENCE [LARGE SCALE GENOMIC DNA]</scope>
    <source>
        <strain evidence="3 4">NRS-52</strain>
    </source>
</reference>
<accession>A0ABU6PLV5</accession>
<keyword evidence="1" id="KW-0732">Signal</keyword>
<organism evidence="3 4">
    <name type="scientific">Paenibacillus chibensis</name>
    <dbReference type="NCBI Taxonomy" id="59846"/>
    <lineage>
        <taxon>Bacteria</taxon>
        <taxon>Bacillati</taxon>
        <taxon>Bacillota</taxon>
        <taxon>Bacilli</taxon>
        <taxon>Bacillales</taxon>
        <taxon>Paenibacillaceae</taxon>
        <taxon>Paenibacillus</taxon>
    </lineage>
</organism>
<protein>
    <submittedName>
        <fullName evidence="3">Copper amine oxidase N-terminal domain-containing protein</fullName>
    </submittedName>
</protein>
<sequence length="387" mass="41801">MKTKRLLTYASSFLLLSALSTTALLPASAASTSTQVSIQLSFNSEGLTTVSQEAVIKNGVSYLPVYMITNNAGLQLTWDKSGQRAQFTGFDKSFAVRVGSSSGMLDGKAVNIGGSPFKKNNELYLPVKFVAKALGGGTVSWDPNKKLLQAGQLHSFKGQSAAFEGTVYSVSYNTGDLYASSGGKKVKLTNLGSGLDIVNFKFDKTPKGLTVVRVSNYYGEPHLFSDEFTLLLKNGSVIRQSNLSLNNTAGKSALWTDGKLLLNDGKSLRMIEDGTGNVLETIDLPGLMGSSDNQELSYAVESLYPDIALIRSTQSGILTLVDRRTGSQTELYKTFYGDDAQKIEGTTDSMFPGDLLTFTGRSGNKLNFSYNYNNETLKYTYTLDAAK</sequence>
<dbReference type="RefSeq" id="WP_328274616.1">
    <property type="nucleotide sequence ID" value="NZ_JARTLD010000002.1"/>
</dbReference>
<proteinExistence type="predicted"/>
<feature type="chain" id="PRO_5047259783" evidence="1">
    <location>
        <begin position="30"/>
        <end position="387"/>
    </location>
</feature>
<dbReference type="Gene3D" id="3.30.457.10">
    <property type="entry name" value="Copper amine oxidase-like, N-terminal domain"/>
    <property type="match status" value="1"/>
</dbReference>